<evidence type="ECO:0000256" key="4">
    <source>
        <dbReference type="RuleBase" id="RU362068"/>
    </source>
</evidence>
<dbReference type="EC" id="1.1.1.169" evidence="4"/>
<dbReference type="GO" id="GO:0005737">
    <property type="term" value="C:cytoplasm"/>
    <property type="evidence" value="ECO:0007669"/>
    <property type="project" value="TreeGrafter"/>
</dbReference>
<dbReference type="InterPro" id="IPR051402">
    <property type="entry name" value="KPR-Related"/>
</dbReference>
<dbReference type="STRING" id="1173061.A0A0J9X5C9"/>
<dbReference type="Gene3D" id="1.10.1040.10">
    <property type="entry name" value="N-(1-d-carboxylethyl)-l-norvaline Dehydrogenase, domain 2"/>
    <property type="match status" value="1"/>
</dbReference>
<evidence type="ECO:0000259" key="6">
    <source>
        <dbReference type="Pfam" id="PF08546"/>
    </source>
</evidence>
<sequence>MSKSVLVVGAGGVGLVFAGLLARSSAATVSIHARSNYQDIVANNNQISVKRRDIPTESFVYTPHRVFSAADDKLDTKYDGEPFDYVVVAAKSLGTTALSGLDRYIDKSKTVMFLFQNGIEIEKPYLKAYPGVPLASAVVKVSVSLTAPIEVTFFTGFLTVEYGVVSDGGAPDAVAQRVREFGEMCDNAGIKHIPSPDIIKARWEKLLWNGTFNTLCAILDMPTIGILESGTESLARQVMAEIWEVAEKILGPGKWLPREHIETVFEFTKDRVPPSFLPSTLQDVRRGTPIEIEAIVGNLIRAAEEVNVPVPTVKVIYALLQGVNYRITHKNQL</sequence>
<feature type="domain" description="Ketopantoate reductase N-terminal" evidence="5">
    <location>
        <begin position="5"/>
        <end position="155"/>
    </location>
</feature>
<dbReference type="InterPro" id="IPR013752">
    <property type="entry name" value="KPA_reductase"/>
</dbReference>
<comment type="catalytic activity">
    <reaction evidence="4">
        <text>(R)-pantoate + NADP(+) = 2-dehydropantoate + NADPH + H(+)</text>
        <dbReference type="Rhea" id="RHEA:16233"/>
        <dbReference type="ChEBI" id="CHEBI:11561"/>
        <dbReference type="ChEBI" id="CHEBI:15378"/>
        <dbReference type="ChEBI" id="CHEBI:15980"/>
        <dbReference type="ChEBI" id="CHEBI:57783"/>
        <dbReference type="ChEBI" id="CHEBI:58349"/>
        <dbReference type="EC" id="1.1.1.169"/>
    </reaction>
</comment>
<evidence type="ECO:0000256" key="2">
    <source>
        <dbReference type="ARBA" id="ARBA00022857"/>
    </source>
</evidence>
<evidence type="ECO:0000313" key="7">
    <source>
        <dbReference type="EMBL" id="CDO52591.1"/>
    </source>
</evidence>
<proteinExistence type="inferred from homology"/>
<keyword evidence="8" id="KW-1185">Reference proteome</keyword>
<dbReference type="FunFam" id="1.10.1040.10:FF:000017">
    <property type="entry name" value="2-dehydropantoate 2-reductase"/>
    <property type="match status" value="1"/>
</dbReference>
<dbReference type="PANTHER" id="PTHR21708">
    <property type="entry name" value="PROBABLE 2-DEHYDROPANTOATE 2-REDUCTASE"/>
    <property type="match status" value="1"/>
</dbReference>
<evidence type="ECO:0000256" key="1">
    <source>
        <dbReference type="ARBA" id="ARBA00007870"/>
    </source>
</evidence>
<evidence type="ECO:0000259" key="5">
    <source>
        <dbReference type="Pfam" id="PF02558"/>
    </source>
</evidence>
<dbReference type="Gene3D" id="3.40.50.720">
    <property type="entry name" value="NAD(P)-binding Rossmann-like Domain"/>
    <property type="match status" value="1"/>
</dbReference>
<feature type="domain" description="Ketopantoate reductase C-terminal" evidence="6">
    <location>
        <begin position="197"/>
        <end position="323"/>
    </location>
</feature>
<name>A0A0J9X5C9_GEOCN</name>
<keyword evidence="2 4" id="KW-0521">NADP</keyword>
<dbReference type="GO" id="GO:0015940">
    <property type="term" value="P:pantothenate biosynthetic process"/>
    <property type="evidence" value="ECO:0007669"/>
    <property type="project" value="InterPro"/>
</dbReference>
<dbReference type="InterPro" id="IPR036291">
    <property type="entry name" value="NAD(P)-bd_dom_sf"/>
</dbReference>
<dbReference type="Pfam" id="PF08546">
    <property type="entry name" value="ApbA_C"/>
    <property type="match status" value="1"/>
</dbReference>
<keyword evidence="3 4" id="KW-0560">Oxidoreductase</keyword>
<evidence type="ECO:0000313" key="8">
    <source>
        <dbReference type="Proteomes" id="UP000242525"/>
    </source>
</evidence>
<dbReference type="InterPro" id="IPR003710">
    <property type="entry name" value="ApbA"/>
</dbReference>
<comment type="function">
    <text evidence="4">Catalyzes the NADPH-dependent reduction of ketopantoate into pantoic acid.</text>
</comment>
<dbReference type="NCBIfam" id="TIGR00745">
    <property type="entry name" value="apbA_panE"/>
    <property type="match status" value="1"/>
</dbReference>
<comment type="caution">
    <text evidence="7">The sequence shown here is derived from an EMBL/GenBank/DDBJ whole genome shotgun (WGS) entry which is preliminary data.</text>
</comment>
<gene>
    <name evidence="7" type="ORF">BN980_GECA03s04278g</name>
</gene>
<dbReference type="AlphaFoldDB" id="A0A0J9X5C9"/>
<accession>A0A0J9X5C9</accession>
<dbReference type="EMBL" id="CCBN010000003">
    <property type="protein sequence ID" value="CDO52591.1"/>
    <property type="molecule type" value="Genomic_DNA"/>
</dbReference>
<dbReference type="InterPro" id="IPR013332">
    <property type="entry name" value="KPR_N"/>
</dbReference>
<comment type="similarity">
    <text evidence="1 4">Belongs to the ketopantoate reductase family.</text>
</comment>
<protein>
    <recommendedName>
        <fullName evidence="4">2-dehydropantoate 2-reductase</fullName>
        <ecNumber evidence="4">1.1.1.169</ecNumber>
    </recommendedName>
    <alternativeName>
        <fullName evidence="4">Ketopantoate reductase</fullName>
    </alternativeName>
</protein>
<dbReference type="Proteomes" id="UP000242525">
    <property type="component" value="Unassembled WGS sequence"/>
</dbReference>
<dbReference type="OrthoDB" id="3609at2759"/>
<organism evidence="7 8">
    <name type="scientific">Geotrichum candidum</name>
    <name type="common">Oospora lactis</name>
    <name type="synonym">Dipodascus geotrichum</name>
    <dbReference type="NCBI Taxonomy" id="1173061"/>
    <lineage>
        <taxon>Eukaryota</taxon>
        <taxon>Fungi</taxon>
        <taxon>Dikarya</taxon>
        <taxon>Ascomycota</taxon>
        <taxon>Saccharomycotina</taxon>
        <taxon>Dipodascomycetes</taxon>
        <taxon>Dipodascales</taxon>
        <taxon>Dipodascaceae</taxon>
        <taxon>Geotrichum</taxon>
    </lineage>
</organism>
<dbReference type="InterPro" id="IPR013328">
    <property type="entry name" value="6PGD_dom2"/>
</dbReference>
<reference evidence="7" key="1">
    <citation type="submission" date="2014-03" db="EMBL/GenBank/DDBJ databases">
        <authorList>
            <person name="Casaregola S."/>
        </authorList>
    </citation>
    <scope>NUCLEOTIDE SEQUENCE [LARGE SCALE GENOMIC DNA]</scope>
    <source>
        <strain evidence="7">CLIB 918</strain>
    </source>
</reference>
<evidence type="ECO:0000256" key="3">
    <source>
        <dbReference type="ARBA" id="ARBA00023002"/>
    </source>
</evidence>
<dbReference type="SUPFAM" id="SSF51735">
    <property type="entry name" value="NAD(P)-binding Rossmann-fold domains"/>
    <property type="match status" value="1"/>
</dbReference>
<dbReference type="InterPro" id="IPR008927">
    <property type="entry name" value="6-PGluconate_DH-like_C_sf"/>
</dbReference>
<dbReference type="PANTHER" id="PTHR21708:SF30">
    <property type="entry name" value="2-DEHYDROPANTOATE 2-REDUCTASE-RELATED"/>
    <property type="match status" value="1"/>
</dbReference>
<dbReference type="GO" id="GO:0008677">
    <property type="term" value="F:2-dehydropantoate 2-reductase activity"/>
    <property type="evidence" value="ECO:0007669"/>
    <property type="project" value="UniProtKB-EC"/>
</dbReference>
<dbReference type="SUPFAM" id="SSF48179">
    <property type="entry name" value="6-phosphogluconate dehydrogenase C-terminal domain-like"/>
    <property type="match status" value="1"/>
</dbReference>
<dbReference type="Pfam" id="PF02558">
    <property type="entry name" value="ApbA"/>
    <property type="match status" value="1"/>
</dbReference>